<reference evidence="2" key="1">
    <citation type="submission" date="2023-03" db="EMBL/GenBank/DDBJ databases">
        <title>Massive genome expansion in bonnet fungi (Mycena s.s.) driven by repeated elements and novel gene families across ecological guilds.</title>
        <authorList>
            <consortium name="Lawrence Berkeley National Laboratory"/>
            <person name="Harder C.B."/>
            <person name="Miyauchi S."/>
            <person name="Viragh M."/>
            <person name="Kuo A."/>
            <person name="Thoen E."/>
            <person name="Andreopoulos B."/>
            <person name="Lu D."/>
            <person name="Skrede I."/>
            <person name="Drula E."/>
            <person name="Henrissat B."/>
            <person name="Morin E."/>
            <person name="Kohler A."/>
            <person name="Barry K."/>
            <person name="LaButti K."/>
            <person name="Morin E."/>
            <person name="Salamov A."/>
            <person name="Lipzen A."/>
            <person name="Mereny Z."/>
            <person name="Hegedus B."/>
            <person name="Baldrian P."/>
            <person name="Stursova M."/>
            <person name="Weitz H."/>
            <person name="Taylor A."/>
            <person name="Grigoriev I.V."/>
            <person name="Nagy L.G."/>
            <person name="Martin F."/>
            <person name="Kauserud H."/>
        </authorList>
    </citation>
    <scope>NUCLEOTIDE SEQUENCE</scope>
    <source>
        <strain evidence="2">CBHHK002</strain>
    </source>
</reference>
<protein>
    <submittedName>
        <fullName evidence="2">Uncharacterized protein</fullName>
    </submittedName>
</protein>
<evidence type="ECO:0000313" key="2">
    <source>
        <dbReference type="EMBL" id="KAJ7333421.1"/>
    </source>
</evidence>
<dbReference type="EMBL" id="JARIHO010000034">
    <property type="protein sequence ID" value="KAJ7333421.1"/>
    <property type="molecule type" value="Genomic_DNA"/>
</dbReference>
<proteinExistence type="predicted"/>
<feature type="region of interest" description="Disordered" evidence="1">
    <location>
        <begin position="21"/>
        <end position="61"/>
    </location>
</feature>
<gene>
    <name evidence="2" type="ORF">DFH08DRAFT_814536</name>
</gene>
<accession>A0AAD6ZPG4</accession>
<sequence>MTVVPMMKTVTIVMAVRVVQSDGEHDGSGSGGGDDGSGRDDGSDSNGGSISSNSGIGSSNGCNIASRHSIPAFTRPARLTRRPAAAADEDGVNPIADGICVADALQELSDLVSLALSSALATHPVVYDAAIHVQWLLKFRPLQQHDSTQNTAQFVGRRCLRGYPGPKSLLFSILEFN</sequence>
<evidence type="ECO:0000313" key="3">
    <source>
        <dbReference type="Proteomes" id="UP001218218"/>
    </source>
</evidence>
<comment type="caution">
    <text evidence="2">The sequence shown here is derived from an EMBL/GenBank/DDBJ whole genome shotgun (WGS) entry which is preliminary data.</text>
</comment>
<name>A0AAD6ZPG4_9AGAR</name>
<feature type="compositionally biased region" description="Low complexity" evidence="1">
    <location>
        <begin position="44"/>
        <end position="61"/>
    </location>
</feature>
<dbReference type="Proteomes" id="UP001218218">
    <property type="component" value="Unassembled WGS sequence"/>
</dbReference>
<dbReference type="AlphaFoldDB" id="A0AAD6ZPG4"/>
<organism evidence="2 3">
    <name type="scientific">Mycena albidolilacea</name>
    <dbReference type="NCBI Taxonomy" id="1033008"/>
    <lineage>
        <taxon>Eukaryota</taxon>
        <taxon>Fungi</taxon>
        <taxon>Dikarya</taxon>
        <taxon>Basidiomycota</taxon>
        <taxon>Agaricomycotina</taxon>
        <taxon>Agaricomycetes</taxon>
        <taxon>Agaricomycetidae</taxon>
        <taxon>Agaricales</taxon>
        <taxon>Marasmiineae</taxon>
        <taxon>Mycenaceae</taxon>
        <taxon>Mycena</taxon>
    </lineage>
</organism>
<keyword evidence="3" id="KW-1185">Reference proteome</keyword>
<evidence type="ECO:0000256" key="1">
    <source>
        <dbReference type="SAM" id="MobiDB-lite"/>
    </source>
</evidence>